<evidence type="ECO:0000256" key="3">
    <source>
        <dbReference type="ARBA" id="ARBA00022525"/>
    </source>
</evidence>
<dbReference type="Pfam" id="PF00151">
    <property type="entry name" value="Lipase"/>
    <property type="match status" value="1"/>
</dbReference>
<keyword evidence="4" id="KW-1015">Disulfide bond</keyword>
<dbReference type="PANTHER" id="PTHR11610">
    <property type="entry name" value="LIPASE"/>
    <property type="match status" value="1"/>
</dbReference>
<dbReference type="PANTHER" id="PTHR11610:SF173">
    <property type="entry name" value="LIPASE DOMAIN-CONTAINING PROTEIN-RELATED"/>
    <property type="match status" value="1"/>
</dbReference>
<dbReference type="InterPro" id="IPR000734">
    <property type="entry name" value="TAG_lipase"/>
</dbReference>
<comment type="caution">
    <text evidence="7">The sequence shown here is derived from an EMBL/GenBank/DDBJ whole genome shotgun (WGS) entry which is preliminary data.</text>
</comment>
<dbReference type="AlphaFoldDB" id="A0A553PC99"/>
<protein>
    <recommendedName>
        <fullName evidence="6">Lipase domain-containing protein</fullName>
    </recommendedName>
</protein>
<dbReference type="EMBL" id="VCGU01000005">
    <property type="protein sequence ID" value="TRY75315.1"/>
    <property type="molecule type" value="Genomic_DNA"/>
</dbReference>
<evidence type="ECO:0000256" key="1">
    <source>
        <dbReference type="ARBA" id="ARBA00004613"/>
    </source>
</evidence>
<evidence type="ECO:0000313" key="8">
    <source>
        <dbReference type="Proteomes" id="UP000318571"/>
    </source>
</evidence>
<evidence type="ECO:0000256" key="5">
    <source>
        <dbReference type="RuleBase" id="RU004262"/>
    </source>
</evidence>
<dbReference type="InterPro" id="IPR002331">
    <property type="entry name" value="Lipase_panc"/>
</dbReference>
<comment type="subcellular location">
    <subcellularLocation>
        <location evidence="1">Secreted</location>
    </subcellularLocation>
</comment>
<organism evidence="7 8">
    <name type="scientific">Tigriopus californicus</name>
    <name type="common">Marine copepod</name>
    <dbReference type="NCBI Taxonomy" id="6832"/>
    <lineage>
        <taxon>Eukaryota</taxon>
        <taxon>Metazoa</taxon>
        <taxon>Ecdysozoa</taxon>
        <taxon>Arthropoda</taxon>
        <taxon>Crustacea</taxon>
        <taxon>Multicrustacea</taxon>
        <taxon>Hexanauplia</taxon>
        <taxon>Copepoda</taxon>
        <taxon>Harpacticoida</taxon>
        <taxon>Harpacticidae</taxon>
        <taxon>Tigriopus</taxon>
    </lineage>
</organism>
<reference evidence="7 8" key="1">
    <citation type="journal article" date="2018" name="Nat. Ecol. Evol.">
        <title>Genomic signatures of mitonuclear coevolution across populations of Tigriopus californicus.</title>
        <authorList>
            <person name="Barreto F.S."/>
            <person name="Watson E.T."/>
            <person name="Lima T.G."/>
            <person name="Willett C.S."/>
            <person name="Edmands S."/>
            <person name="Li W."/>
            <person name="Burton R.S."/>
        </authorList>
    </citation>
    <scope>NUCLEOTIDE SEQUENCE [LARGE SCALE GENOMIC DNA]</scope>
    <source>
        <strain evidence="7 8">San Diego</strain>
    </source>
</reference>
<dbReference type="Proteomes" id="UP000318571">
    <property type="component" value="Chromosome 2"/>
</dbReference>
<name>A0A553PC99_TIGCA</name>
<keyword evidence="8" id="KW-1185">Reference proteome</keyword>
<feature type="domain" description="Lipase" evidence="6">
    <location>
        <begin position="72"/>
        <end position="415"/>
    </location>
</feature>
<dbReference type="STRING" id="6832.A0A553PC99"/>
<evidence type="ECO:0000313" key="7">
    <source>
        <dbReference type="EMBL" id="TRY75315.1"/>
    </source>
</evidence>
<dbReference type="GO" id="GO:0016042">
    <property type="term" value="P:lipid catabolic process"/>
    <property type="evidence" value="ECO:0007669"/>
    <property type="project" value="TreeGrafter"/>
</dbReference>
<dbReference type="GO" id="GO:0004806">
    <property type="term" value="F:triacylglycerol lipase activity"/>
    <property type="evidence" value="ECO:0007669"/>
    <property type="project" value="InterPro"/>
</dbReference>
<accession>A0A553PC99</accession>
<dbReference type="InterPro" id="IPR036392">
    <property type="entry name" value="PLAT/LH2_dom_sf"/>
</dbReference>
<dbReference type="OMA" id="VIDYIAC"/>
<dbReference type="Gene3D" id="2.60.60.20">
    <property type="entry name" value="PLAT/LH2 domain"/>
    <property type="match status" value="1"/>
</dbReference>
<dbReference type="PRINTS" id="PR00821">
    <property type="entry name" value="TAGLIPASE"/>
</dbReference>
<keyword evidence="3" id="KW-0964">Secreted</keyword>
<dbReference type="InterPro" id="IPR029058">
    <property type="entry name" value="AB_hydrolase_fold"/>
</dbReference>
<evidence type="ECO:0000256" key="4">
    <source>
        <dbReference type="ARBA" id="ARBA00023157"/>
    </source>
</evidence>
<dbReference type="SUPFAM" id="SSF53474">
    <property type="entry name" value="alpha/beta-Hydrolases"/>
    <property type="match status" value="1"/>
</dbReference>
<dbReference type="InterPro" id="IPR013818">
    <property type="entry name" value="Lipase"/>
</dbReference>
<dbReference type="CDD" id="cd00707">
    <property type="entry name" value="Pancreat_lipase_like"/>
    <property type="match status" value="1"/>
</dbReference>
<dbReference type="PRINTS" id="PR00823">
    <property type="entry name" value="PANCLIPASE"/>
</dbReference>
<dbReference type="FunFam" id="3.40.50.1820:FF:000033">
    <property type="entry name" value="Pancreatic triacylglycerol lipase"/>
    <property type="match status" value="1"/>
</dbReference>
<evidence type="ECO:0000259" key="6">
    <source>
        <dbReference type="Pfam" id="PF00151"/>
    </source>
</evidence>
<dbReference type="GO" id="GO:0005615">
    <property type="term" value="C:extracellular space"/>
    <property type="evidence" value="ECO:0007669"/>
    <property type="project" value="TreeGrafter"/>
</dbReference>
<dbReference type="SUPFAM" id="SSF49723">
    <property type="entry name" value="Lipase/lipooxygenase domain (PLAT/LH2 domain)"/>
    <property type="match status" value="1"/>
</dbReference>
<sequence>MESKLKSVLVIWFLYSTIAIQVIGFNTPEKFTSETRKMLQLWKRKIDMNVGFQLRKLGIVHGRSAFNNATKCYGPLGCVEINEDWYGITRPVNDLPQEREIVNTQFHLYTKNAPGESFPLNISDHSSISEAGFDPSKPTKVIIHGFIDTGHVPWVKELVLALLKMGDFNVIAVDWGGGSAVMYSQAAANTRLVGLEVAFVIEYLIANHGAHVEDFHLIGHSLGSHISGYAGERLKHRGQGLLGRISGLDPAEPLFQSMPEFVRLDPDDAEFVDVIHTDAKSILMFGYGMEQPVGHVDFYPNGGTDQPGCSLLDLPVSMNSMVDPDRTADSVSRHLVACSHTRAINLYIESLNQDQSCFMVGHECPSYEEFQMGLCFSCGSQTQHCAPMGYRAIEYKHIVQAYERRNVKFYLETNKGPESFCQYHYLLELNLAQPSIAERWVQGFLKVNLYGSKSEILDNSLTPEPTLFEHGESYFFVLTSPHDIGWTTRVELGWEYQSELLNPQTYCLWSCNRGLYVQSLNLRGPLNGDPANGENNIESLRFVHGHEKNFLMSFPQDLGDVRIVNLHWEYDHELDPLNLTKVCVLLCSDHIYVRNITVAKVHTSQVNLVEGIKLPLRDDRTIICGDSKEKFADIQSGEWKLFYKPCITGPAGPTPLTSF</sequence>
<dbReference type="Gene3D" id="3.40.50.1820">
    <property type="entry name" value="alpha/beta hydrolase"/>
    <property type="match status" value="1"/>
</dbReference>
<gene>
    <name evidence="7" type="ORF">TCAL_00748</name>
</gene>
<dbReference type="InterPro" id="IPR033906">
    <property type="entry name" value="Lipase_N"/>
</dbReference>
<proteinExistence type="inferred from homology"/>
<evidence type="ECO:0000256" key="2">
    <source>
        <dbReference type="ARBA" id="ARBA00010701"/>
    </source>
</evidence>
<comment type="similarity">
    <text evidence="2 5">Belongs to the AB hydrolase superfamily. Lipase family.</text>
</comment>